<gene>
    <name evidence="1" type="ORF">Tco_0955345</name>
</gene>
<protein>
    <submittedName>
        <fullName evidence="1">Uncharacterized protein</fullName>
    </submittedName>
</protein>
<accession>A0ABQ5E6X9</accession>
<sequence length="141" mass="15873">MVPYCRGCALFRKNSGRIATTFVLKMNFQRHFEENFPNPSVEKPTLLMLLESHSLSIKTPVKSLRKDLHRLTKIVVTSAIDSIFDEFSLPRPPEESNSEYSDATIESLFPYPIPVEGSDSLMEEIDLFLASDDSTPPGCCT</sequence>
<reference evidence="1" key="2">
    <citation type="submission" date="2022-01" db="EMBL/GenBank/DDBJ databases">
        <authorList>
            <person name="Yamashiro T."/>
            <person name="Shiraishi A."/>
            <person name="Satake H."/>
            <person name="Nakayama K."/>
        </authorList>
    </citation>
    <scope>NUCLEOTIDE SEQUENCE</scope>
</reference>
<dbReference type="Proteomes" id="UP001151760">
    <property type="component" value="Unassembled WGS sequence"/>
</dbReference>
<evidence type="ECO:0000313" key="1">
    <source>
        <dbReference type="EMBL" id="GJT46630.1"/>
    </source>
</evidence>
<dbReference type="EMBL" id="BQNB010016001">
    <property type="protein sequence ID" value="GJT46630.1"/>
    <property type="molecule type" value="Genomic_DNA"/>
</dbReference>
<name>A0ABQ5E6X9_9ASTR</name>
<reference evidence="1" key="1">
    <citation type="journal article" date="2022" name="Int. J. Mol. Sci.">
        <title>Draft Genome of Tanacetum Coccineum: Genomic Comparison of Closely Related Tanacetum-Family Plants.</title>
        <authorList>
            <person name="Yamashiro T."/>
            <person name="Shiraishi A."/>
            <person name="Nakayama K."/>
            <person name="Satake H."/>
        </authorList>
    </citation>
    <scope>NUCLEOTIDE SEQUENCE</scope>
</reference>
<evidence type="ECO:0000313" key="2">
    <source>
        <dbReference type="Proteomes" id="UP001151760"/>
    </source>
</evidence>
<comment type="caution">
    <text evidence="1">The sequence shown here is derived from an EMBL/GenBank/DDBJ whole genome shotgun (WGS) entry which is preliminary data.</text>
</comment>
<organism evidence="1 2">
    <name type="scientific">Tanacetum coccineum</name>
    <dbReference type="NCBI Taxonomy" id="301880"/>
    <lineage>
        <taxon>Eukaryota</taxon>
        <taxon>Viridiplantae</taxon>
        <taxon>Streptophyta</taxon>
        <taxon>Embryophyta</taxon>
        <taxon>Tracheophyta</taxon>
        <taxon>Spermatophyta</taxon>
        <taxon>Magnoliopsida</taxon>
        <taxon>eudicotyledons</taxon>
        <taxon>Gunneridae</taxon>
        <taxon>Pentapetalae</taxon>
        <taxon>asterids</taxon>
        <taxon>campanulids</taxon>
        <taxon>Asterales</taxon>
        <taxon>Asteraceae</taxon>
        <taxon>Asteroideae</taxon>
        <taxon>Anthemideae</taxon>
        <taxon>Anthemidinae</taxon>
        <taxon>Tanacetum</taxon>
    </lineage>
</organism>
<keyword evidence="2" id="KW-1185">Reference proteome</keyword>
<proteinExistence type="predicted"/>